<gene>
    <name evidence="2" type="ORF">ACH4WX_30105</name>
</gene>
<keyword evidence="2" id="KW-0378">Hydrolase</keyword>
<dbReference type="RefSeq" id="WP_033247752.1">
    <property type="nucleotide sequence ID" value="NZ_JBIRUQ010000011.1"/>
</dbReference>
<dbReference type="Gene3D" id="3.90.1570.10">
    <property type="entry name" value="tt1808, chain A"/>
    <property type="match status" value="1"/>
</dbReference>
<dbReference type="GO" id="GO:0004519">
    <property type="term" value="F:endonuclease activity"/>
    <property type="evidence" value="ECO:0007669"/>
    <property type="project" value="UniProtKB-KW"/>
</dbReference>
<organism evidence="2 3">
    <name type="scientific">Nocardia carnea</name>
    <dbReference type="NCBI Taxonomy" id="37328"/>
    <lineage>
        <taxon>Bacteria</taxon>
        <taxon>Bacillati</taxon>
        <taxon>Actinomycetota</taxon>
        <taxon>Actinomycetes</taxon>
        <taxon>Mycobacteriales</taxon>
        <taxon>Nocardiaceae</taxon>
        <taxon>Nocardia</taxon>
    </lineage>
</organism>
<evidence type="ECO:0000313" key="2">
    <source>
        <dbReference type="EMBL" id="MFI1464988.1"/>
    </source>
</evidence>
<dbReference type="SUPFAM" id="SSF52980">
    <property type="entry name" value="Restriction endonuclease-like"/>
    <property type="match status" value="1"/>
</dbReference>
<dbReference type="CDD" id="cd06260">
    <property type="entry name" value="DUF820-like"/>
    <property type="match status" value="1"/>
</dbReference>
<comment type="caution">
    <text evidence="2">The sequence shown here is derived from an EMBL/GenBank/DDBJ whole genome shotgun (WGS) entry which is preliminary data.</text>
</comment>
<proteinExistence type="predicted"/>
<protein>
    <submittedName>
        <fullName evidence="2">Uma2 family endonuclease</fullName>
    </submittedName>
</protein>
<evidence type="ECO:0000259" key="1">
    <source>
        <dbReference type="Pfam" id="PF05685"/>
    </source>
</evidence>
<dbReference type="EMBL" id="JBIRUQ010000011">
    <property type="protein sequence ID" value="MFI1464988.1"/>
    <property type="molecule type" value="Genomic_DNA"/>
</dbReference>
<accession>A0ABW7TVD7</accession>
<dbReference type="InterPro" id="IPR011335">
    <property type="entry name" value="Restrct_endonuc-II-like"/>
</dbReference>
<dbReference type="InterPro" id="IPR008538">
    <property type="entry name" value="Uma2"/>
</dbReference>
<feature type="domain" description="Putative restriction endonuclease" evidence="1">
    <location>
        <begin position="2"/>
        <end position="154"/>
    </location>
</feature>
<sequence length="172" mass="19363">MVNGDAVRCESPSRAHQKAVHRLMSMLEAAARDHMTQEPSVCIDVNHDFDFVLLEFPRATIRRPDIALFECVPSEVRPVPARHLDIAVEVISPSHVKTDRLEKMSEYAAAGIPWYWLVSVSDTEVTSIETFGLDHGVGHYRPVEILKPGTGFAVDLPIRIRIDWARLIDLVL</sequence>
<reference evidence="2 3" key="1">
    <citation type="submission" date="2024-10" db="EMBL/GenBank/DDBJ databases">
        <title>The Natural Products Discovery Center: Release of the First 8490 Sequenced Strains for Exploring Actinobacteria Biosynthetic Diversity.</title>
        <authorList>
            <person name="Kalkreuter E."/>
            <person name="Kautsar S.A."/>
            <person name="Yang D."/>
            <person name="Bader C.D."/>
            <person name="Teijaro C.N."/>
            <person name="Fluegel L."/>
            <person name="Davis C.M."/>
            <person name="Simpson J.R."/>
            <person name="Lauterbach L."/>
            <person name="Steele A.D."/>
            <person name="Gui C."/>
            <person name="Meng S."/>
            <person name="Li G."/>
            <person name="Viehrig K."/>
            <person name="Ye F."/>
            <person name="Su P."/>
            <person name="Kiefer A.F."/>
            <person name="Nichols A."/>
            <person name="Cepeda A.J."/>
            <person name="Yan W."/>
            <person name="Fan B."/>
            <person name="Jiang Y."/>
            <person name="Adhikari A."/>
            <person name="Zheng C.-J."/>
            <person name="Schuster L."/>
            <person name="Cowan T.M."/>
            <person name="Smanski M.J."/>
            <person name="Chevrette M.G."/>
            <person name="De Carvalho L.P.S."/>
            <person name="Shen B."/>
        </authorList>
    </citation>
    <scope>NUCLEOTIDE SEQUENCE [LARGE SCALE GENOMIC DNA]</scope>
    <source>
        <strain evidence="2 3">NPDC020568</strain>
    </source>
</reference>
<dbReference type="InterPro" id="IPR012296">
    <property type="entry name" value="Nuclease_put_TT1808"/>
</dbReference>
<dbReference type="Pfam" id="PF05685">
    <property type="entry name" value="Uma2"/>
    <property type="match status" value="1"/>
</dbReference>
<evidence type="ECO:0000313" key="3">
    <source>
        <dbReference type="Proteomes" id="UP001611263"/>
    </source>
</evidence>
<keyword evidence="2" id="KW-0255">Endonuclease</keyword>
<dbReference type="GeneID" id="93507927"/>
<dbReference type="Proteomes" id="UP001611263">
    <property type="component" value="Unassembled WGS sequence"/>
</dbReference>
<keyword evidence="2" id="KW-0540">Nuclease</keyword>
<keyword evidence="3" id="KW-1185">Reference proteome</keyword>
<name>A0ABW7TVD7_9NOCA</name>